<evidence type="ECO:0000259" key="2">
    <source>
        <dbReference type="PROSITE" id="PS50914"/>
    </source>
</evidence>
<protein>
    <recommendedName>
        <fullName evidence="2">BON domain-containing protein</fullName>
    </recommendedName>
</protein>
<dbReference type="Pfam" id="PF04972">
    <property type="entry name" value="BON"/>
    <property type="match status" value="1"/>
</dbReference>
<feature type="chain" id="PRO_5019195666" description="BON domain-containing protein" evidence="1">
    <location>
        <begin position="22"/>
        <end position="171"/>
    </location>
</feature>
<dbReference type="Proteomes" id="UP000286402">
    <property type="component" value="Unassembled WGS sequence"/>
</dbReference>
<dbReference type="AlphaFoldDB" id="A0A420FQC3"/>
<sequence length="171" mass="18133">MGLMKFSKLTFCLLATTVVLSFTACKSGLSDEKLEEKIENALTGRKTVDVDVKKGEVILSGTVASEEEKQQVESIAKTAGDKDIKSIQNNIIVSAPVSSTPAPIEVSNNDAVLGAAVNTFMKDFPTVQASVKDGVIAVTGTLEQPKIITLKQGLDNLNPKKVDLSGIVVKK</sequence>
<proteinExistence type="predicted"/>
<comment type="caution">
    <text evidence="3">The sequence shown here is derived from an EMBL/GenBank/DDBJ whole genome shotgun (WGS) entry which is preliminary data.</text>
</comment>
<keyword evidence="1" id="KW-0732">Signal</keyword>
<reference evidence="3 4" key="1">
    <citation type="submission" date="2016-07" db="EMBL/GenBank/DDBJ databases">
        <title>Genome analysis of Sphingobacterium siyangense T12B17.</title>
        <authorList>
            <person name="Xu D."/>
            <person name="Su Y."/>
            <person name="Zheng S."/>
        </authorList>
    </citation>
    <scope>NUCLEOTIDE SEQUENCE [LARGE SCALE GENOMIC DNA]</scope>
    <source>
        <strain evidence="3 4">T12B17</strain>
    </source>
</reference>
<dbReference type="InterPro" id="IPR007055">
    <property type="entry name" value="BON_dom"/>
</dbReference>
<feature type="signal peptide" evidence="1">
    <location>
        <begin position="1"/>
        <end position="21"/>
    </location>
</feature>
<dbReference type="Gene3D" id="3.40.1520.20">
    <property type="match status" value="1"/>
</dbReference>
<evidence type="ECO:0000256" key="1">
    <source>
        <dbReference type="SAM" id="SignalP"/>
    </source>
</evidence>
<evidence type="ECO:0000313" key="3">
    <source>
        <dbReference type="EMBL" id="RKF35135.1"/>
    </source>
</evidence>
<organism evidence="3 4">
    <name type="scientific">Sphingobacterium siyangense</name>
    <dbReference type="NCBI Taxonomy" id="459529"/>
    <lineage>
        <taxon>Bacteria</taxon>
        <taxon>Pseudomonadati</taxon>
        <taxon>Bacteroidota</taxon>
        <taxon>Sphingobacteriia</taxon>
        <taxon>Sphingobacteriales</taxon>
        <taxon>Sphingobacteriaceae</taxon>
        <taxon>Sphingobacterium</taxon>
    </lineage>
</organism>
<evidence type="ECO:0000313" key="4">
    <source>
        <dbReference type="Proteomes" id="UP000286402"/>
    </source>
</evidence>
<name>A0A420FQC3_9SPHI</name>
<feature type="domain" description="BON" evidence="2">
    <location>
        <begin position="25"/>
        <end position="95"/>
    </location>
</feature>
<dbReference type="EMBL" id="MCAQ01000023">
    <property type="protein sequence ID" value="RKF35135.1"/>
    <property type="molecule type" value="Genomic_DNA"/>
</dbReference>
<accession>A0A420FQC3</accession>
<dbReference type="PROSITE" id="PS51257">
    <property type="entry name" value="PROKAR_LIPOPROTEIN"/>
    <property type="match status" value="1"/>
</dbReference>
<dbReference type="PROSITE" id="PS50914">
    <property type="entry name" value="BON"/>
    <property type="match status" value="1"/>
</dbReference>
<keyword evidence="4" id="KW-1185">Reference proteome</keyword>
<gene>
    <name evidence="3" type="ORF">BCY89_09370</name>
</gene>